<comment type="caution">
    <text evidence="2">The sequence shown here is derived from an EMBL/GenBank/DDBJ whole genome shotgun (WGS) entry which is preliminary data.</text>
</comment>
<dbReference type="SUPFAM" id="SSF51182">
    <property type="entry name" value="RmlC-like cupins"/>
    <property type="match status" value="1"/>
</dbReference>
<reference evidence="2" key="2">
    <citation type="submission" date="2021-09" db="EMBL/GenBank/DDBJ databases">
        <authorList>
            <person name="Gilroy R."/>
        </authorList>
    </citation>
    <scope>NUCLEOTIDE SEQUENCE</scope>
    <source>
        <strain evidence="2">4100</strain>
    </source>
</reference>
<dbReference type="InterPro" id="IPR011051">
    <property type="entry name" value="RmlC_Cupin_sf"/>
</dbReference>
<organism evidence="2 3">
    <name type="scientific">Candidatus Amulumruptor caecigallinarius</name>
    <dbReference type="NCBI Taxonomy" id="2109911"/>
    <lineage>
        <taxon>Bacteria</taxon>
        <taxon>Pseudomonadati</taxon>
        <taxon>Bacteroidota</taxon>
        <taxon>Bacteroidia</taxon>
        <taxon>Bacteroidales</taxon>
        <taxon>Muribaculaceae</taxon>
        <taxon>Candidatus Amulumruptor</taxon>
    </lineage>
</organism>
<evidence type="ECO:0000313" key="3">
    <source>
        <dbReference type="Proteomes" id="UP000711407"/>
    </source>
</evidence>
<dbReference type="InterPro" id="IPR014710">
    <property type="entry name" value="RmlC-like_jellyroll"/>
</dbReference>
<dbReference type="AlphaFoldDB" id="A0A921JIH5"/>
<protein>
    <submittedName>
        <fullName evidence="2">FdtA/QdtA family cupin domain-containing protein</fullName>
    </submittedName>
</protein>
<dbReference type="Proteomes" id="UP000711407">
    <property type="component" value="Unassembled WGS sequence"/>
</dbReference>
<dbReference type="Gene3D" id="2.60.120.10">
    <property type="entry name" value="Jelly Rolls"/>
    <property type="match status" value="1"/>
</dbReference>
<dbReference type="InterPro" id="IPR008894">
    <property type="entry name" value="QdtA_cupin_dom"/>
</dbReference>
<name>A0A921JIH5_9BACT</name>
<dbReference type="EMBL" id="DYXT01000033">
    <property type="protein sequence ID" value="HJE39388.1"/>
    <property type="molecule type" value="Genomic_DNA"/>
</dbReference>
<evidence type="ECO:0000313" key="2">
    <source>
        <dbReference type="EMBL" id="HJE39388.1"/>
    </source>
</evidence>
<proteinExistence type="predicted"/>
<dbReference type="CDD" id="cd20292">
    <property type="entry name" value="cupin_QdtA-like"/>
    <property type="match status" value="1"/>
</dbReference>
<reference evidence="2" key="1">
    <citation type="journal article" date="2021" name="PeerJ">
        <title>Extensive microbial diversity within the chicken gut microbiome revealed by metagenomics and culture.</title>
        <authorList>
            <person name="Gilroy R."/>
            <person name="Ravi A."/>
            <person name="Getino M."/>
            <person name="Pursley I."/>
            <person name="Horton D.L."/>
            <person name="Alikhan N.F."/>
            <person name="Baker D."/>
            <person name="Gharbi K."/>
            <person name="Hall N."/>
            <person name="Watson M."/>
            <person name="Adriaenssens E.M."/>
            <person name="Foster-Nyarko E."/>
            <person name="Jarju S."/>
            <person name="Secka A."/>
            <person name="Antonio M."/>
            <person name="Oren A."/>
            <person name="Chaudhuri R.R."/>
            <person name="La Ragione R."/>
            <person name="Hildebrand F."/>
            <person name="Pallen M.J."/>
        </authorList>
    </citation>
    <scope>NUCLEOTIDE SEQUENCE</scope>
    <source>
        <strain evidence="2">4100</strain>
    </source>
</reference>
<feature type="domain" description="Sugar 3,4-ketoisomerase QdtA cupin" evidence="1">
    <location>
        <begin position="6"/>
        <end position="132"/>
    </location>
</feature>
<accession>A0A921JIH5</accession>
<evidence type="ECO:0000259" key="1">
    <source>
        <dbReference type="Pfam" id="PF05523"/>
    </source>
</evidence>
<sequence>MEWNKPHMVELPRIYDPRGSLSFAQDNAQIPFEIKRVFWIYDVPGGESRGSHSHKKAHQLIVATGGSFDVTLHDGTKSATFTLNRPFVGLYIPPGHWLTLENFASGSVCMVLDSTLFSEDDYIRDFDEFLEWNRVHDRIPTLP</sequence>
<dbReference type="Pfam" id="PF05523">
    <property type="entry name" value="FdtA"/>
    <property type="match status" value="1"/>
</dbReference>
<gene>
    <name evidence="2" type="ORF">K8V47_06495</name>
</gene>